<protein>
    <submittedName>
        <fullName evidence="1">Uncharacterized protein</fullName>
    </submittedName>
</protein>
<proteinExistence type="predicted"/>
<gene>
    <name evidence="1" type="ORF">NUW54_g10298</name>
</gene>
<organism evidence="1 2">
    <name type="scientific">Trametes sanguinea</name>
    <dbReference type="NCBI Taxonomy" id="158606"/>
    <lineage>
        <taxon>Eukaryota</taxon>
        <taxon>Fungi</taxon>
        <taxon>Dikarya</taxon>
        <taxon>Basidiomycota</taxon>
        <taxon>Agaricomycotina</taxon>
        <taxon>Agaricomycetes</taxon>
        <taxon>Polyporales</taxon>
        <taxon>Polyporaceae</taxon>
        <taxon>Trametes</taxon>
    </lineage>
</organism>
<dbReference type="EMBL" id="JANSHE010003678">
    <property type="protein sequence ID" value="KAJ2985006.1"/>
    <property type="molecule type" value="Genomic_DNA"/>
</dbReference>
<sequence>MTSSGQPSKVSFTIRRPTPATRTESDSDSSFKVPAVPRHLSGTSTPNSPLARSAPASPKRNARTYVERDSSDEDSEPEDELVTGFDEFGIKRCVPFPLPLFLYGSRNSQQPPPMADSMRSRSRKARW</sequence>
<evidence type="ECO:0000313" key="1">
    <source>
        <dbReference type="EMBL" id="KAJ2985006.1"/>
    </source>
</evidence>
<name>A0ACC1P028_9APHY</name>
<accession>A0ACC1P028</accession>
<evidence type="ECO:0000313" key="2">
    <source>
        <dbReference type="Proteomes" id="UP001144978"/>
    </source>
</evidence>
<keyword evidence="2" id="KW-1185">Reference proteome</keyword>
<reference evidence="1" key="1">
    <citation type="submission" date="2022-08" db="EMBL/GenBank/DDBJ databases">
        <title>Genome Sequence of Pycnoporus sanguineus.</title>
        <authorList>
            <person name="Buettner E."/>
        </authorList>
    </citation>
    <scope>NUCLEOTIDE SEQUENCE</scope>
    <source>
        <strain evidence="1">CG-C14</strain>
    </source>
</reference>
<comment type="caution">
    <text evidence="1">The sequence shown here is derived from an EMBL/GenBank/DDBJ whole genome shotgun (WGS) entry which is preliminary data.</text>
</comment>
<dbReference type="Proteomes" id="UP001144978">
    <property type="component" value="Unassembled WGS sequence"/>
</dbReference>